<dbReference type="FunFam" id="3.30.2350.10:FF:000011">
    <property type="entry name" value="tRNA pseudouridine synthase B"/>
    <property type="match status" value="1"/>
</dbReference>
<evidence type="ECO:0000259" key="6">
    <source>
        <dbReference type="Pfam" id="PF01509"/>
    </source>
</evidence>
<dbReference type="GO" id="GO:0003723">
    <property type="term" value="F:RNA binding"/>
    <property type="evidence" value="ECO:0007669"/>
    <property type="project" value="InterPro"/>
</dbReference>
<dbReference type="OrthoDB" id="9802309at2"/>
<evidence type="ECO:0000256" key="5">
    <source>
        <dbReference type="HAMAP-Rule" id="MF_01080"/>
    </source>
</evidence>
<dbReference type="InterPro" id="IPR032819">
    <property type="entry name" value="TruB_C"/>
</dbReference>
<evidence type="ECO:0000256" key="2">
    <source>
        <dbReference type="ARBA" id="ARBA00005642"/>
    </source>
</evidence>
<dbReference type="Proteomes" id="UP000198625">
    <property type="component" value="Unassembled WGS sequence"/>
</dbReference>
<sequence>MNGIINVLKPPGMTSHDVVNFIRKTINIKRVGHTGTLDPNAAGVLPICIGKATRVVQYFDDFNKVYRAELTLGYETDTQDKYGEVINKLETYNVTYQDIERVFNKFKGKIKQIPPMYSAIKYNGKKLYELAREGKTIERQPREIIIHDLKILKNYDNKRIMFDANCSKGTYIRTLCNDLGREIGALGCMTFLLRKEVGDFKIEDSYTLEEIKEYANAQRLADIVLPIDSALKHYSHIEVDKGYFQILKNGGKIKLDNNHIKSFSNNNKKSTRVYCNEKFIGIGLIEKDNIYTILKMDKVFL</sequence>
<dbReference type="RefSeq" id="WP_091728145.1">
    <property type="nucleotide sequence ID" value="NZ_FNQE01000009.1"/>
</dbReference>
<gene>
    <name evidence="5" type="primary">truB</name>
    <name evidence="8" type="ORF">SAMN05660462_01037</name>
</gene>
<name>A0A1H3N7K7_9FIRM</name>
<dbReference type="PANTHER" id="PTHR13767:SF2">
    <property type="entry name" value="PSEUDOURIDYLATE SYNTHASE TRUB1"/>
    <property type="match status" value="1"/>
</dbReference>
<organism evidence="8 9">
    <name type="scientific">Proteiniborus ethanoligenes</name>
    <dbReference type="NCBI Taxonomy" id="415015"/>
    <lineage>
        <taxon>Bacteria</taxon>
        <taxon>Bacillati</taxon>
        <taxon>Bacillota</taxon>
        <taxon>Clostridia</taxon>
        <taxon>Eubacteriales</taxon>
        <taxon>Proteiniborus</taxon>
    </lineage>
</organism>
<dbReference type="GO" id="GO:1990481">
    <property type="term" value="P:mRNA pseudouridine synthesis"/>
    <property type="evidence" value="ECO:0007669"/>
    <property type="project" value="TreeGrafter"/>
</dbReference>
<dbReference type="Gene3D" id="3.30.2350.10">
    <property type="entry name" value="Pseudouridine synthase"/>
    <property type="match status" value="1"/>
</dbReference>
<feature type="domain" description="tRNA pseudouridylate synthase B C-terminal" evidence="7">
    <location>
        <begin position="173"/>
        <end position="231"/>
    </location>
</feature>
<evidence type="ECO:0000313" key="8">
    <source>
        <dbReference type="EMBL" id="SDY84660.1"/>
    </source>
</evidence>
<dbReference type="HAMAP" id="MF_01080">
    <property type="entry name" value="TruB_bact"/>
    <property type="match status" value="1"/>
</dbReference>
<dbReference type="InterPro" id="IPR020103">
    <property type="entry name" value="PsdUridine_synth_cat_dom_sf"/>
</dbReference>
<proteinExistence type="inferred from homology"/>
<dbReference type="AlphaFoldDB" id="A0A1H3N7K7"/>
<dbReference type="SUPFAM" id="SSF55120">
    <property type="entry name" value="Pseudouridine synthase"/>
    <property type="match status" value="1"/>
</dbReference>
<dbReference type="NCBIfam" id="TIGR00431">
    <property type="entry name" value="TruB"/>
    <property type="match status" value="1"/>
</dbReference>
<dbReference type="Pfam" id="PF01509">
    <property type="entry name" value="TruB_N"/>
    <property type="match status" value="1"/>
</dbReference>
<dbReference type="InterPro" id="IPR002501">
    <property type="entry name" value="PsdUridine_synth_N"/>
</dbReference>
<evidence type="ECO:0000256" key="4">
    <source>
        <dbReference type="ARBA" id="ARBA00023235"/>
    </source>
</evidence>
<dbReference type="CDD" id="cd02573">
    <property type="entry name" value="PseudoU_synth_EcTruB"/>
    <property type="match status" value="1"/>
</dbReference>
<dbReference type="InterPro" id="IPR014780">
    <property type="entry name" value="tRNA_psdUridine_synth_TruB"/>
</dbReference>
<dbReference type="PANTHER" id="PTHR13767">
    <property type="entry name" value="TRNA-PSEUDOURIDINE SYNTHASE"/>
    <property type="match status" value="1"/>
</dbReference>
<dbReference type="GO" id="GO:0160148">
    <property type="term" value="F:tRNA pseudouridine(55) synthase activity"/>
    <property type="evidence" value="ECO:0007669"/>
    <property type="project" value="UniProtKB-EC"/>
</dbReference>
<feature type="domain" description="Pseudouridine synthase II N-terminal" evidence="6">
    <location>
        <begin position="23"/>
        <end position="172"/>
    </location>
</feature>
<protein>
    <recommendedName>
        <fullName evidence="5">tRNA pseudouridine synthase B</fullName>
        <ecNumber evidence="5">5.4.99.25</ecNumber>
    </recommendedName>
    <alternativeName>
        <fullName evidence="5">tRNA pseudouridine(55) synthase</fullName>
        <shortName evidence="5">Psi55 synthase</shortName>
    </alternativeName>
    <alternativeName>
        <fullName evidence="5">tRNA pseudouridylate synthase</fullName>
    </alternativeName>
    <alternativeName>
        <fullName evidence="5">tRNA-uridine isomerase</fullName>
    </alternativeName>
</protein>
<evidence type="ECO:0000256" key="3">
    <source>
        <dbReference type="ARBA" id="ARBA00022694"/>
    </source>
</evidence>
<evidence type="ECO:0000313" key="9">
    <source>
        <dbReference type="Proteomes" id="UP000198625"/>
    </source>
</evidence>
<keyword evidence="3 5" id="KW-0819">tRNA processing</keyword>
<dbReference type="GO" id="GO:0031119">
    <property type="term" value="P:tRNA pseudouridine synthesis"/>
    <property type="evidence" value="ECO:0007669"/>
    <property type="project" value="UniProtKB-UniRule"/>
</dbReference>
<dbReference type="STRING" id="415015.SAMN05660462_01037"/>
<evidence type="ECO:0000259" key="7">
    <source>
        <dbReference type="Pfam" id="PF16198"/>
    </source>
</evidence>
<evidence type="ECO:0000256" key="1">
    <source>
        <dbReference type="ARBA" id="ARBA00000385"/>
    </source>
</evidence>
<comment type="similarity">
    <text evidence="2 5">Belongs to the pseudouridine synthase TruB family. Type 1 subfamily.</text>
</comment>
<reference evidence="8 9" key="1">
    <citation type="submission" date="2016-10" db="EMBL/GenBank/DDBJ databases">
        <authorList>
            <person name="de Groot N.N."/>
        </authorList>
    </citation>
    <scope>NUCLEOTIDE SEQUENCE [LARGE SCALE GENOMIC DNA]</scope>
    <source>
        <strain evidence="8 9">DSM 21650</strain>
    </source>
</reference>
<comment type="catalytic activity">
    <reaction evidence="1 5">
        <text>uridine(55) in tRNA = pseudouridine(55) in tRNA</text>
        <dbReference type="Rhea" id="RHEA:42532"/>
        <dbReference type="Rhea" id="RHEA-COMP:10101"/>
        <dbReference type="Rhea" id="RHEA-COMP:10102"/>
        <dbReference type="ChEBI" id="CHEBI:65314"/>
        <dbReference type="ChEBI" id="CHEBI:65315"/>
        <dbReference type="EC" id="5.4.99.25"/>
    </reaction>
</comment>
<keyword evidence="4 5" id="KW-0413">Isomerase</keyword>
<keyword evidence="9" id="KW-1185">Reference proteome</keyword>
<comment type="function">
    <text evidence="5">Responsible for synthesis of pseudouridine from uracil-55 in the psi GC loop of transfer RNAs.</text>
</comment>
<dbReference type="Pfam" id="PF16198">
    <property type="entry name" value="TruB_C_2"/>
    <property type="match status" value="1"/>
</dbReference>
<accession>A0A1H3N7K7</accession>
<feature type="active site" description="Nucleophile" evidence="5">
    <location>
        <position position="38"/>
    </location>
</feature>
<dbReference type="EMBL" id="FNQE01000009">
    <property type="protein sequence ID" value="SDY84660.1"/>
    <property type="molecule type" value="Genomic_DNA"/>
</dbReference>
<dbReference type="EC" id="5.4.99.25" evidence="5"/>